<dbReference type="GO" id="GO:0006302">
    <property type="term" value="P:double-strand break repair"/>
    <property type="evidence" value="ECO:0007669"/>
    <property type="project" value="TreeGrafter"/>
</dbReference>
<evidence type="ECO:0000313" key="2">
    <source>
        <dbReference type="EMBL" id="MQU29074.1"/>
    </source>
</evidence>
<proteinExistence type="predicted"/>
<dbReference type="PANTHER" id="PTHR32182">
    <property type="entry name" value="DNA REPLICATION AND REPAIR PROTEIN RECF"/>
    <property type="match status" value="1"/>
</dbReference>
<accession>A0A7X2CFD3</accession>
<protein>
    <submittedName>
        <fullName evidence="2">AAA family ATPase</fullName>
    </submittedName>
</protein>
<dbReference type="Gene3D" id="3.40.50.300">
    <property type="entry name" value="P-loop containing nucleotide triphosphate hydrolases"/>
    <property type="match status" value="2"/>
</dbReference>
<dbReference type="SUPFAM" id="SSF52540">
    <property type="entry name" value="P-loop containing nucleoside triphosphate hydrolases"/>
    <property type="match status" value="1"/>
</dbReference>
<dbReference type="AlphaFoldDB" id="A0A7X2CFD3"/>
<name>A0A7X2CFD3_9PSED</name>
<dbReference type="EMBL" id="WIVW01000049">
    <property type="protein sequence ID" value="MQU29074.1"/>
    <property type="molecule type" value="Genomic_DNA"/>
</dbReference>
<gene>
    <name evidence="2" type="ORF">GHO29_21640</name>
</gene>
<dbReference type="InterPro" id="IPR003395">
    <property type="entry name" value="RecF/RecN/SMC_N"/>
</dbReference>
<dbReference type="RefSeq" id="WP_153382252.1">
    <property type="nucleotide sequence ID" value="NZ_WIVW01000049.1"/>
</dbReference>
<feature type="domain" description="RecF/RecN/SMC N-terminal" evidence="1">
    <location>
        <begin position="82"/>
        <end position="711"/>
    </location>
</feature>
<comment type="caution">
    <text evidence="2">The sequence shown here is derived from an EMBL/GenBank/DDBJ whole genome shotgun (WGS) entry which is preliminary data.</text>
</comment>
<evidence type="ECO:0000259" key="1">
    <source>
        <dbReference type="Pfam" id="PF02463"/>
    </source>
</evidence>
<dbReference type="GO" id="GO:0000731">
    <property type="term" value="P:DNA synthesis involved in DNA repair"/>
    <property type="evidence" value="ECO:0007669"/>
    <property type="project" value="TreeGrafter"/>
</dbReference>
<dbReference type="PANTHER" id="PTHR32182:SF22">
    <property type="entry name" value="ATP-DEPENDENT ENDONUCLEASE, OLD FAMILY-RELATED"/>
    <property type="match status" value="1"/>
</dbReference>
<dbReference type="Pfam" id="PF02463">
    <property type="entry name" value="SMC_N"/>
    <property type="match status" value="1"/>
</dbReference>
<evidence type="ECO:0000313" key="3">
    <source>
        <dbReference type="Proteomes" id="UP000437970"/>
    </source>
</evidence>
<dbReference type="Proteomes" id="UP000437970">
    <property type="component" value="Unassembled WGS sequence"/>
</dbReference>
<sequence>MIRNEYVRFMQTLSAPSATDDVRKLANLFLDKLDIIQPLGTSQGQRVKKITQLAQVDWKTLPIDITVETASAIDNTPPISRLTNLSVGPFRGFAREEKFNLNSSLVLIYGPNGTGKSSFCEALEYGLLGNVSEAEAKRFRSQDEYFKNAHTGKFTKPVIEAINAEGITQKVVANESIYRFCFVEKNRIDNFSRIAAHSPARQTELISSLFGLDKFNDFVRGFSADIDARYIDLVGVNKKRLQEKQQTLLGQKQTIENNTKELVELVVRETKLAQSQNMQVTFSEMISSLGTVEAPGKISELENELQKVLPSKTGLTLQELLDLYEAIKCSDRGLTLKSLELSKASEGLSFKRLYTAIQSLQVNNQNYCPACKTPLEIVTSDPFKLAAQELEKLAHLTQMENEYDQYEASRRKGVESVQRILQVACKSYDNMNDSEVLEAFLVPEGTQVSWEWWVSLHVDNGEAKTGWQALKDRVLSLESRDAQIHAELLERDPKQQELNALRQVAQQVLVLQTQRKGLEEGIQNANAAILEFDEENESLISAVEDEVSTVQQNQEISAAYAKITTLLSAYKDQLPNQLVADLGDNVVELYNSFNRFDSDQDLIASIKLPVASGQRIEISFQNNPGRYFDALHILSEGHIRCVGLAILLAKNIRENCPVLVFDDPVNAIDEEHRKAIRMTLFKDKFFNSTQIIIACHGNEFFKDTHQIIGKEIAKKSESYIFCSQTEEKHIQVSSLSRPINYVLAASTLNDQGELRDALMSARRALEELCPRIWAYYNKHGGGPISLLQRAPNAPIDLRSLAEKLALEMEKAKFEIKNRELIATSLRTILGPNGQHPHWVCLNKGTHEEEDRDEFEKTVVTEIVEALLVLDKSTA</sequence>
<reference evidence="2 3" key="1">
    <citation type="submission" date="2019-10" db="EMBL/GenBank/DDBJ databases">
        <title>Evaluation of single-gene subtyping targets for Pseudomonas.</title>
        <authorList>
            <person name="Reichler S.J."/>
            <person name="Orsi R.H."/>
            <person name="Wiedmann M."/>
            <person name="Martin N.H."/>
            <person name="Murphy S.I."/>
        </authorList>
    </citation>
    <scope>NUCLEOTIDE SEQUENCE [LARGE SCALE GENOMIC DNA]</scope>
    <source>
        <strain evidence="2 3">FSL R10-1984</strain>
    </source>
</reference>
<organism evidence="2 3">
    <name type="scientific">Pseudomonas helleri</name>
    <dbReference type="NCBI Taxonomy" id="1608996"/>
    <lineage>
        <taxon>Bacteria</taxon>
        <taxon>Pseudomonadati</taxon>
        <taxon>Pseudomonadota</taxon>
        <taxon>Gammaproteobacteria</taxon>
        <taxon>Pseudomonadales</taxon>
        <taxon>Pseudomonadaceae</taxon>
        <taxon>Pseudomonas</taxon>
    </lineage>
</organism>
<dbReference type="InterPro" id="IPR027417">
    <property type="entry name" value="P-loop_NTPase"/>
</dbReference>